<evidence type="ECO:0000256" key="10">
    <source>
        <dbReference type="ARBA" id="ARBA00023224"/>
    </source>
</evidence>
<organism evidence="12 13">
    <name type="scientific">Salarias fasciatus</name>
    <name type="common">Jewelled blenny</name>
    <name type="synonym">Blennius fasciatus</name>
    <dbReference type="NCBI Taxonomy" id="181472"/>
    <lineage>
        <taxon>Eukaryota</taxon>
        <taxon>Metazoa</taxon>
        <taxon>Chordata</taxon>
        <taxon>Craniata</taxon>
        <taxon>Vertebrata</taxon>
        <taxon>Euteleostomi</taxon>
        <taxon>Actinopterygii</taxon>
        <taxon>Neopterygii</taxon>
        <taxon>Teleostei</taxon>
        <taxon>Neoteleostei</taxon>
        <taxon>Acanthomorphata</taxon>
        <taxon>Ovalentaria</taxon>
        <taxon>Blenniimorphae</taxon>
        <taxon>Blenniiformes</taxon>
        <taxon>Blennioidei</taxon>
        <taxon>Blenniidae</taxon>
        <taxon>Salariinae</taxon>
        <taxon>Salarias</taxon>
    </lineage>
</organism>
<dbReference type="Gene3D" id="3.40.50.2300">
    <property type="match status" value="2"/>
</dbReference>
<accession>A0A672FYW7</accession>
<comment type="subcellular location">
    <subcellularLocation>
        <location evidence="1">Cell membrane</location>
        <topology evidence="1">Multi-pass membrane protein</topology>
    </subcellularLocation>
</comment>
<gene>
    <name evidence="12" type="primary">LOC115408490</name>
</gene>
<evidence type="ECO:0000256" key="1">
    <source>
        <dbReference type="ARBA" id="ARBA00004651"/>
    </source>
</evidence>
<reference evidence="12" key="2">
    <citation type="submission" date="2025-08" db="UniProtKB">
        <authorList>
            <consortium name="Ensembl"/>
        </authorList>
    </citation>
    <scope>IDENTIFICATION</scope>
</reference>
<keyword evidence="13" id="KW-1185">Reference proteome</keyword>
<proteinExistence type="predicted"/>
<dbReference type="PRINTS" id="PR00592">
    <property type="entry name" value="CASENSINGR"/>
</dbReference>
<dbReference type="Ensembl" id="ENSSFAT00005004202.1">
    <property type="protein sequence ID" value="ENSSFAP00005003929.1"/>
    <property type="gene ID" value="ENSSFAG00005002644.1"/>
</dbReference>
<evidence type="ECO:0000259" key="11">
    <source>
        <dbReference type="Pfam" id="PF01094"/>
    </source>
</evidence>
<dbReference type="AlphaFoldDB" id="A0A672FYW7"/>
<feature type="domain" description="Receptor ligand binding region" evidence="11">
    <location>
        <begin position="1"/>
        <end position="362"/>
    </location>
</feature>
<keyword evidence="9" id="KW-0325">Glycoprotein</keyword>
<evidence type="ECO:0000256" key="3">
    <source>
        <dbReference type="ARBA" id="ARBA00022692"/>
    </source>
</evidence>
<evidence type="ECO:0000256" key="9">
    <source>
        <dbReference type="ARBA" id="ARBA00023180"/>
    </source>
</evidence>
<keyword evidence="3" id="KW-0812">Transmembrane</keyword>
<dbReference type="InterPro" id="IPR000068">
    <property type="entry name" value="GPCR_3_Ca_sens_rcpt-rel"/>
</dbReference>
<dbReference type="PRINTS" id="PR00248">
    <property type="entry name" value="GPCRMGR"/>
</dbReference>
<dbReference type="Proteomes" id="UP000472267">
    <property type="component" value="Chromosome 20"/>
</dbReference>
<reference evidence="12" key="3">
    <citation type="submission" date="2025-09" db="UniProtKB">
        <authorList>
            <consortium name="Ensembl"/>
        </authorList>
    </citation>
    <scope>IDENTIFICATION</scope>
</reference>
<dbReference type="GO" id="GO:0005886">
    <property type="term" value="C:plasma membrane"/>
    <property type="evidence" value="ECO:0007669"/>
    <property type="project" value="UniProtKB-SubCell"/>
</dbReference>
<dbReference type="GO" id="GO:0004930">
    <property type="term" value="F:G protein-coupled receptor activity"/>
    <property type="evidence" value="ECO:0007669"/>
    <property type="project" value="UniProtKB-KW"/>
</dbReference>
<dbReference type="Pfam" id="PF01094">
    <property type="entry name" value="ANF_receptor"/>
    <property type="match status" value="1"/>
</dbReference>
<keyword evidence="6" id="KW-0297">G-protein coupled receptor</keyword>
<keyword evidence="2" id="KW-1003">Cell membrane</keyword>
<keyword evidence="10" id="KW-0807">Transducer</keyword>
<evidence type="ECO:0000313" key="13">
    <source>
        <dbReference type="Proteomes" id="UP000472267"/>
    </source>
</evidence>
<evidence type="ECO:0000256" key="7">
    <source>
        <dbReference type="ARBA" id="ARBA00023136"/>
    </source>
</evidence>
<keyword evidence="8" id="KW-0675">Receptor</keyword>
<evidence type="ECO:0000256" key="2">
    <source>
        <dbReference type="ARBA" id="ARBA00022475"/>
    </source>
</evidence>
<dbReference type="InterPro" id="IPR001828">
    <property type="entry name" value="ANF_lig-bd_rcpt"/>
</dbReference>
<keyword evidence="4" id="KW-0732">Signal</keyword>
<dbReference type="InterPro" id="IPR000337">
    <property type="entry name" value="GPCR_3"/>
</dbReference>
<evidence type="ECO:0000313" key="12">
    <source>
        <dbReference type="Ensembl" id="ENSSFAP00005003929.1"/>
    </source>
</evidence>
<dbReference type="PANTHER" id="PTHR24061:SF441">
    <property type="entry name" value="TASTE RECEPTOR TYPE 1 MEMBER 2B-RELATED"/>
    <property type="match status" value="1"/>
</dbReference>
<dbReference type="FunFam" id="3.40.50.2300:FF:000016">
    <property type="entry name" value="Taste 1 receptor member 2"/>
    <property type="match status" value="1"/>
</dbReference>
<evidence type="ECO:0000256" key="5">
    <source>
        <dbReference type="ARBA" id="ARBA00022989"/>
    </source>
</evidence>
<name>A0A672FYW7_SALFA</name>
<sequence>MRFAVEEINNSTSLLPNISLGYILFDQCSDGHSFPSILNLISVNGLIDPWGEPPKNLIGVIGSYTSSKTMSVAPLLMMDLIPMVSYGAASSELSQKKTYPSFLRTLPSNKNVIEIIVKILKYFKWHWVSFLHDNNSYGTDGRELFIRNIQDTEICLAYIKALDHQTDYPGILRQIDALRVHVIIVFASDWRVEVLFESAIQQNVTNKVWLATNTWSLNRKLPKTKGIRNIGTVLGVAAPATTIPGFSDFVHSAKAAALSENAEQETFCNQVFNCTGLSAADIIDADPSFSFPVYAAVHAIAHALHNTLQCGAGRCKDNITVYPNMVLAELKKINFTLFNQTIHFDENGDHNYGFYLIVFWNRNGDVLTHSLLYVPNYCECPVGYKKKPEGIHRCCFNCEICPNETFINVTGKVLLNKLLNHGYAENSFKLCFL</sequence>
<reference evidence="12" key="1">
    <citation type="submission" date="2019-06" db="EMBL/GenBank/DDBJ databases">
        <authorList>
            <consortium name="Wellcome Sanger Institute Data Sharing"/>
        </authorList>
    </citation>
    <scope>NUCLEOTIDE SEQUENCE [LARGE SCALE GENOMIC DNA]</scope>
</reference>
<protein>
    <submittedName>
        <fullName evidence="12">Taste receptor type 1 member 1-like</fullName>
    </submittedName>
</protein>
<keyword evidence="5" id="KW-1133">Transmembrane helix</keyword>
<evidence type="ECO:0000256" key="4">
    <source>
        <dbReference type="ARBA" id="ARBA00022729"/>
    </source>
</evidence>
<dbReference type="PANTHER" id="PTHR24061">
    <property type="entry name" value="CALCIUM-SENSING RECEPTOR-RELATED"/>
    <property type="match status" value="1"/>
</dbReference>
<keyword evidence="7" id="KW-0472">Membrane</keyword>
<dbReference type="InterPro" id="IPR028082">
    <property type="entry name" value="Peripla_BP_I"/>
</dbReference>
<dbReference type="SUPFAM" id="SSF53822">
    <property type="entry name" value="Periplasmic binding protein-like I"/>
    <property type="match status" value="1"/>
</dbReference>
<evidence type="ECO:0000256" key="8">
    <source>
        <dbReference type="ARBA" id="ARBA00023170"/>
    </source>
</evidence>
<evidence type="ECO:0000256" key="6">
    <source>
        <dbReference type="ARBA" id="ARBA00023040"/>
    </source>
</evidence>